<sequence>MKHISITPFGRPVTADLMAARALARGSAEATAVPKWEPLRDLTVARKAFSLSDRDLSVLHALISFLPGDVISPDGCIVFPSNATLSHRAHGMPESTLRRHIAALVAAGMILRHDSPNGKRYATRASESRPARAFGFDLAPLARRAVEIRCMADECRRAHDQLQQLRESVVLRLRDAIQLGQSDSLALTEMKKALRRKLSHLELEQIAELLNQFFAPDELEETSGNDDQNERHIQENNTITIEKTTRVPVTPELAEVMESCTEFASFYPVKSWRDFIQAAEQVRPMIGIDAGSWQKARETMTPECAAATVACILQRLKSIRHPSAYLRVLAKKAVNGAFSLEKMVRGLPRRAVAAG</sequence>
<name>A0A212AAI1_9RHOB</name>
<dbReference type="InterPro" id="IPR047611">
    <property type="entry name" value="RepABC_RepC"/>
</dbReference>
<dbReference type="OrthoDB" id="7488837at2"/>
<feature type="domain" description="Plasmid replication protein C N-terminal" evidence="1">
    <location>
        <begin position="11"/>
        <end position="179"/>
    </location>
</feature>
<reference evidence="3 4" key="1">
    <citation type="submission" date="2016-12" db="EMBL/GenBank/DDBJ databases">
        <title>Comparison of Traditional DNA-DNA Hybridization with In Silico Genomic Analysis.</title>
        <authorList>
            <person name="Nicholson A.C."/>
            <person name="Humrighouse B.W."/>
            <person name="Graziano J."/>
            <person name="Lasker B."/>
            <person name="Whitney A.M."/>
            <person name="Mcquiston J.R."/>
        </authorList>
    </citation>
    <scope>NUCLEOTIDE SEQUENCE [LARGE SCALE GENOMIC DNA]</scope>
    <source>
        <strain evidence="3 4">H2240</strain>
    </source>
</reference>
<proteinExistence type="predicted"/>
<dbReference type="RefSeq" id="WP_088215582.1">
    <property type="nucleotide sequence ID" value="NZ_NIPW01000022.1"/>
</dbReference>
<dbReference type="InterPro" id="IPR021760">
    <property type="entry name" value="RepC_C"/>
</dbReference>
<dbReference type="InterPro" id="IPR005090">
    <property type="entry name" value="RepC_N"/>
</dbReference>
<dbReference type="Pfam" id="PF11800">
    <property type="entry name" value="RP-C_C"/>
    <property type="match status" value="1"/>
</dbReference>
<gene>
    <name evidence="3" type="ORF">CDV49_11455</name>
</gene>
<dbReference type="NCBIfam" id="NF040974">
    <property type="entry name" value="RepABC_RepC"/>
    <property type="match status" value="1"/>
</dbReference>
<evidence type="ECO:0000259" key="1">
    <source>
        <dbReference type="Pfam" id="PF03428"/>
    </source>
</evidence>
<keyword evidence="4" id="KW-1185">Reference proteome</keyword>
<protein>
    <submittedName>
        <fullName evidence="3">Replication initiation protein</fullName>
    </submittedName>
</protein>
<accession>A0A212AAI1</accession>
<dbReference type="Pfam" id="PF03428">
    <property type="entry name" value="RP-C"/>
    <property type="match status" value="1"/>
</dbReference>
<organism evidence="3 4">
    <name type="scientific">Haematobacter genomosp. 1</name>
    <dbReference type="NCBI Taxonomy" id="366618"/>
    <lineage>
        <taxon>Bacteria</taxon>
        <taxon>Pseudomonadati</taxon>
        <taxon>Pseudomonadota</taxon>
        <taxon>Alphaproteobacteria</taxon>
        <taxon>Rhodobacterales</taxon>
        <taxon>Paracoccaceae</taxon>
        <taxon>Haematobacter</taxon>
    </lineage>
</organism>
<evidence type="ECO:0000313" key="4">
    <source>
        <dbReference type="Proteomes" id="UP000196878"/>
    </source>
</evidence>
<evidence type="ECO:0000259" key="2">
    <source>
        <dbReference type="Pfam" id="PF11800"/>
    </source>
</evidence>
<dbReference type="EMBL" id="NIPW01000022">
    <property type="protein sequence ID" value="OWJ77242.1"/>
    <property type="molecule type" value="Genomic_DNA"/>
</dbReference>
<dbReference type="Proteomes" id="UP000196878">
    <property type="component" value="Unassembled WGS sequence"/>
</dbReference>
<evidence type="ECO:0000313" key="3">
    <source>
        <dbReference type="EMBL" id="OWJ77242.1"/>
    </source>
</evidence>
<feature type="domain" description="Plasmid replication protein C C-terminal" evidence="2">
    <location>
        <begin position="253"/>
        <end position="347"/>
    </location>
</feature>
<comment type="caution">
    <text evidence="3">The sequence shown here is derived from an EMBL/GenBank/DDBJ whole genome shotgun (WGS) entry which is preliminary data.</text>
</comment>
<dbReference type="AlphaFoldDB" id="A0A212AAI1"/>